<dbReference type="AlphaFoldDB" id="A0A6A6KE65"/>
<gene>
    <name evidence="1" type="ORF">GH714_021908</name>
</gene>
<dbReference type="SUPFAM" id="SSF48592">
    <property type="entry name" value="GroEL equatorial domain-like"/>
    <property type="match status" value="1"/>
</dbReference>
<dbReference type="Gene3D" id="1.10.560.10">
    <property type="entry name" value="GroEL-like equatorial domain"/>
    <property type="match status" value="1"/>
</dbReference>
<name>A0A6A6KE65_HEVBR</name>
<evidence type="ECO:0000313" key="2">
    <source>
        <dbReference type="Proteomes" id="UP000467840"/>
    </source>
</evidence>
<dbReference type="EMBL" id="JAAGAX010000017">
    <property type="protein sequence ID" value="KAF2286595.1"/>
    <property type="molecule type" value="Genomic_DNA"/>
</dbReference>
<dbReference type="InterPro" id="IPR027413">
    <property type="entry name" value="GROEL-like_equatorial_sf"/>
</dbReference>
<evidence type="ECO:0000313" key="1">
    <source>
        <dbReference type="EMBL" id="KAF2286595.1"/>
    </source>
</evidence>
<dbReference type="Proteomes" id="UP000467840">
    <property type="component" value="Chromosome 3"/>
</dbReference>
<comment type="caution">
    <text evidence="1">The sequence shown here is derived from an EMBL/GenBank/DDBJ whole genome shotgun (WGS) entry which is preliminary data.</text>
</comment>
<accession>A0A6A6KE65</accession>
<proteinExistence type="predicted"/>
<protein>
    <submittedName>
        <fullName evidence="1">Uncharacterized protein</fullName>
    </submittedName>
</protein>
<organism evidence="1 2">
    <name type="scientific">Hevea brasiliensis</name>
    <name type="common">Para rubber tree</name>
    <name type="synonym">Siphonia brasiliensis</name>
    <dbReference type="NCBI Taxonomy" id="3981"/>
    <lineage>
        <taxon>Eukaryota</taxon>
        <taxon>Viridiplantae</taxon>
        <taxon>Streptophyta</taxon>
        <taxon>Embryophyta</taxon>
        <taxon>Tracheophyta</taxon>
        <taxon>Spermatophyta</taxon>
        <taxon>Magnoliopsida</taxon>
        <taxon>eudicotyledons</taxon>
        <taxon>Gunneridae</taxon>
        <taxon>Pentapetalae</taxon>
        <taxon>rosids</taxon>
        <taxon>fabids</taxon>
        <taxon>Malpighiales</taxon>
        <taxon>Euphorbiaceae</taxon>
        <taxon>Crotonoideae</taxon>
        <taxon>Micrandreae</taxon>
        <taxon>Hevea</taxon>
    </lineage>
</organism>
<keyword evidence="2" id="KW-1185">Reference proteome</keyword>
<sequence length="93" mass="10184">MPFVFISRPCIFPNNPLFSELVGKTRVSGLWRNPHRFVVRAGPRKISFGKECRGALQAGIDKLADAVSLTLGPKGNLALLSVTRAFLLLSFSL</sequence>
<reference evidence="1 2" key="1">
    <citation type="journal article" date="2020" name="Mol. Plant">
        <title>The Chromosome-Based Rubber Tree Genome Provides New Insights into Spurge Genome Evolution and Rubber Biosynthesis.</title>
        <authorList>
            <person name="Liu J."/>
            <person name="Shi C."/>
            <person name="Shi C.C."/>
            <person name="Li W."/>
            <person name="Zhang Q.J."/>
            <person name="Zhang Y."/>
            <person name="Li K."/>
            <person name="Lu H.F."/>
            <person name="Shi C."/>
            <person name="Zhu S.T."/>
            <person name="Xiao Z.Y."/>
            <person name="Nan H."/>
            <person name="Yue Y."/>
            <person name="Zhu X.G."/>
            <person name="Wu Y."/>
            <person name="Hong X.N."/>
            <person name="Fan G.Y."/>
            <person name="Tong Y."/>
            <person name="Zhang D."/>
            <person name="Mao C.L."/>
            <person name="Liu Y.L."/>
            <person name="Hao S.J."/>
            <person name="Liu W.Q."/>
            <person name="Lv M.Q."/>
            <person name="Zhang H.B."/>
            <person name="Liu Y."/>
            <person name="Hu-Tang G.R."/>
            <person name="Wang J.P."/>
            <person name="Wang J.H."/>
            <person name="Sun Y.H."/>
            <person name="Ni S.B."/>
            <person name="Chen W.B."/>
            <person name="Zhang X.C."/>
            <person name="Jiao Y.N."/>
            <person name="Eichler E.E."/>
            <person name="Li G.H."/>
            <person name="Liu X."/>
            <person name="Gao L.Z."/>
        </authorList>
    </citation>
    <scope>NUCLEOTIDE SEQUENCE [LARGE SCALE GENOMIC DNA]</scope>
    <source>
        <strain evidence="2">cv. GT1</strain>
        <tissue evidence="1">Leaf</tissue>
    </source>
</reference>